<dbReference type="InterPro" id="IPR043160">
    <property type="entry name" value="Dynein_C_barrel"/>
</dbReference>
<dbReference type="FunFam" id="1.20.58.1120:FF:000005">
    <property type="entry name" value="Dynein, axonemal, heavy chain 12"/>
    <property type="match status" value="1"/>
</dbReference>
<dbReference type="FunFam" id="3.40.50.300:FF:002141">
    <property type="entry name" value="Dynein heavy chain"/>
    <property type="match status" value="1"/>
</dbReference>
<dbReference type="FunFam" id="3.40.50.300:FF:000362">
    <property type="entry name" value="Dynein, axonemal, heavy chain 6"/>
    <property type="match status" value="1"/>
</dbReference>
<feature type="compositionally biased region" description="Polar residues" evidence="19">
    <location>
        <begin position="297"/>
        <end position="308"/>
    </location>
</feature>
<dbReference type="Gene3D" id="3.10.490.20">
    <property type="match status" value="1"/>
</dbReference>
<dbReference type="PROSITE" id="PS00018">
    <property type="entry name" value="EF_HAND_1"/>
    <property type="match status" value="1"/>
</dbReference>
<keyword evidence="17" id="KW-0966">Cell projection</keyword>
<keyword evidence="22" id="KW-1185">Reference proteome</keyword>
<dbReference type="GO" id="GO:0003341">
    <property type="term" value="P:cilium movement"/>
    <property type="evidence" value="ECO:0007669"/>
    <property type="project" value="UniProtKB-ARBA"/>
</dbReference>
<dbReference type="Pfam" id="PF12781">
    <property type="entry name" value="AAA_9"/>
    <property type="match status" value="1"/>
</dbReference>
<feature type="non-terminal residue" evidence="21">
    <location>
        <position position="1"/>
    </location>
</feature>
<dbReference type="InterPro" id="IPR002048">
    <property type="entry name" value="EF_hand_dom"/>
</dbReference>
<dbReference type="Pfam" id="PF22597">
    <property type="entry name" value="DYN_lid"/>
    <property type="match status" value="1"/>
</dbReference>
<evidence type="ECO:0000256" key="4">
    <source>
        <dbReference type="ARBA" id="ARBA00022490"/>
    </source>
</evidence>
<dbReference type="Gene3D" id="1.20.920.20">
    <property type="match status" value="1"/>
</dbReference>
<evidence type="ECO:0000256" key="13">
    <source>
        <dbReference type="ARBA" id="ARBA00023054"/>
    </source>
</evidence>
<keyword evidence="9" id="KW-0106">Calcium</keyword>
<evidence type="ECO:0000313" key="22">
    <source>
        <dbReference type="Proteomes" id="UP000886611"/>
    </source>
</evidence>
<dbReference type="Gene3D" id="3.20.180.20">
    <property type="entry name" value="Dynein heavy chain, N-terminal domain 2"/>
    <property type="match status" value="1"/>
</dbReference>
<evidence type="ECO:0000256" key="10">
    <source>
        <dbReference type="ARBA" id="ARBA00022840"/>
    </source>
</evidence>
<keyword evidence="10" id="KW-0067">ATP-binding</keyword>
<dbReference type="Gene3D" id="1.10.472.130">
    <property type="match status" value="1"/>
</dbReference>
<dbReference type="SUPFAM" id="SSF47473">
    <property type="entry name" value="EF-hand"/>
    <property type="match status" value="1"/>
</dbReference>
<evidence type="ECO:0000256" key="7">
    <source>
        <dbReference type="ARBA" id="ARBA00022737"/>
    </source>
</evidence>
<comment type="caution">
    <text evidence="21">The sequence shown here is derived from an EMBL/GenBank/DDBJ whole genome shotgun (WGS) entry which is preliminary data.</text>
</comment>
<dbReference type="GO" id="GO:0008569">
    <property type="term" value="F:minus-end-directed microtubule motor activity"/>
    <property type="evidence" value="ECO:0007669"/>
    <property type="project" value="InterPro"/>
</dbReference>
<feature type="region of interest" description="Disordered" evidence="19">
    <location>
        <begin position="57"/>
        <end position="102"/>
    </location>
</feature>
<feature type="compositionally biased region" description="Low complexity" evidence="19">
    <location>
        <begin position="477"/>
        <end position="487"/>
    </location>
</feature>
<evidence type="ECO:0000256" key="5">
    <source>
        <dbReference type="ARBA" id="ARBA00022701"/>
    </source>
</evidence>
<dbReference type="Gene3D" id="1.10.8.720">
    <property type="entry name" value="Region D6 of dynein motor"/>
    <property type="match status" value="1"/>
</dbReference>
<comment type="subcellular location">
    <subcellularLocation>
        <location evidence="1">Cell projection</location>
        <location evidence="1">Cilium</location>
        <location evidence="1">Flagellum</location>
    </subcellularLocation>
    <subcellularLocation>
        <location evidence="2">Cytoplasm</location>
        <location evidence="2">Cytoskeleton</location>
        <location evidence="2">Cilium axoneme</location>
    </subcellularLocation>
</comment>
<evidence type="ECO:0000256" key="3">
    <source>
        <dbReference type="ARBA" id="ARBA00008887"/>
    </source>
</evidence>
<keyword evidence="6" id="KW-0479">Metal-binding</keyword>
<dbReference type="FunFam" id="3.20.180.20:FF:000003">
    <property type="entry name" value="Dynein heavy chain 12, axonemal"/>
    <property type="match status" value="1"/>
</dbReference>
<dbReference type="InterPro" id="IPR054354">
    <property type="entry name" value="DYNC2H1-like_lid"/>
</dbReference>
<dbReference type="GO" id="GO:0045505">
    <property type="term" value="F:dynein intermediate chain binding"/>
    <property type="evidence" value="ECO:0007669"/>
    <property type="project" value="InterPro"/>
</dbReference>
<dbReference type="InterPro" id="IPR043157">
    <property type="entry name" value="Dynein_AAA1S"/>
</dbReference>
<dbReference type="Gene3D" id="1.10.8.710">
    <property type="match status" value="1"/>
</dbReference>
<name>A0A8X7XWY3_POLSE</name>
<keyword evidence="16" id="KW-0206">Cytoskeleton</keyword>
<dbReference type="Pfam" id="PF18199">
    <property type="entry name" value="Dynein_C"/>
    <property type="match status" value="1"/>
</dbReference>
<dbReference type="Pfam" id="PF17852">
    <property type="entry name" value="Dynein_AAA_lid"/>
    <property type="match status" value="1"/>
</dbReference>
<evidence type="ECO:0000256" key="14">
    <source>
        <dbReference type="ARBA" id="ARBA00023069"/>
    </source>
</evidence>
<dbReference type="Pfam" id="PF12780">
    <property type="entry name" value="AAA_8"/>
    <property type="match status" value="1"/>
</dbReference>
<feature type="region of interest" description="Disordered" evidence="19">
    <location>
        <begin position="469"/>
        <end position="491"/>
    </location>
</feature>
<dbReference type="PROSITE" id="PS50222">
    <property type="entry name" value="EF_HAND_2"/>
    <property type="match status" value="1"/>
</dbReference>
<feature type="compositionally biased region" description="Basic and acidic residues" evidence="19">
    <location>
        <begin position="634"/>
        <end position="647"/>
    </location>
</feature>
<evidence type="ECO:0000256" key="16">
    <source>
        <dbReference type="ARBA" id="ARBA00023212"/>
    </source>
</evidence>
<dbReference type="InterPro" id="IPR041658">
    <property type="entry name" value="AAA_lid_11"/>
</dbReference>
<dbReference type="InterPro" id="IPR024317">
    <property type="entry name" value="Dynein_heavy_chain_D4_dom"/>
</dbReference>
<dbReference type="Gene3D" id="3.40.50.300">
    <property type="entry name" value="P-loop containing nucleotide triphosphate hydrolases"/>
    <property type="match status" value="5"/>
</dbReference>
<dbReference type="InterPro" id="IPR027417">
    <property type="entry name" value="P-loop_NTPase"/>
</dbReference>
<feature type="region of interest" description="Disordered" evidence="19">
    <location>
        <begin position="1"/>
        <end position="43"/>
    </location>
</feature>
<evidence type="ECO:0000256" key="11">
    <source>
        <dbReference type="ARBA" id="ARBA00022846"/>
    </source>
</evidence>
<dbReference type="InterPro" id="IPR026983">
    <property type="entry name" value="DHC"/>
</dbReference>
<dbReference type="InterPro" id="IPR004273">
    <property type="entry name" value="Dynein_heavy_D6_P-loop"/>
</dbReference>
<dbReference type="FunFam" id="1.20.920.20:FF:000006">
    <property type="entry name" value="Dynein, axonemal, heavy chain 6"/>
    <property type="match status" value="1"/>
</dbReference>
<feature type="coiled-coil region" evidence="18">
    <location>
        <begin position="1541"/>
        <end position="1568"/>
    </location>
</feature>
<protein>
    <submittedName>
        <fullName evidence="21">DYH1 protein</fullName>
    </submittedName>
</protein>
<keyword evidence="8" id="KW-0547">Nucleotide-binding</keyword>
<dbReference type="FunFam" id="1.20.920.30:FF:000005">
    <property type="entry name" value="Dynein, axonemal, heavy chain 2"/>
    <property type="match status" value="1"/>
</dbReference>
<evidence type="ECO:0000256" key="19">
    <source>
        <dbReference type="SAM" id="MobiDB-lite"/>
    </source>
</evidence>
<feature type="coiled-coil region" evidence="18">
    <location>
        <begin position="3559"/>
        <end position="3621"/>
    </location>
</feature>
<accession>A0A8X7XWY3</accession>
<dbReference type="FunFam" id="1.10.8.720:FF:000001">
    <property type="entry name" value="dynein heavy chain 7, axonemal"/>
    <property type="match status" value="1"/>
</dbReference>
<dbReference type="PANTHER" id="PTHR22878:SF73">
    <property type="entry name" value="DYNEIN AXONEMAL HEAVY CHAIN 1"/>
    <property type="match status" value="1"/>
</dbReference>
<dbReference type="Gene3D" id="1.20.58.1120">
    <property type="match status" value="1"/>
</dbReference>
<evidence type="ECO:0000256" key="18">
    <source>
        <dbReference type="SAM" id="Coils"/>
    </source>
</evidence>
<organism evidence="21 22">
    <name type="scientific">Polypterus senegalus</name>
    <name type="common">Senegal bichir</name>
    <dbReference type="NCBI Taxonomy" id="55291"/>
    <lineage>
        <taxon>Eukaryota</taxon>
        <taxon>Metazoa</taxon>
        <taxon>Chordata</taxon>
        <taxon>Craniata</taxon>
        <taxon>Vertebrata</taxon>
        <taxon>Euteleostomi</taxon>
        <taxon>Actinopterygii</taxon>
        <taxon>Polypteriformes</taxon>
        <taxon>Polypteridae</taxon>
        <taxon>Polypterus</taxon>
    </lineage>
</organism>
<evidence type="ECO:0000256" key="9">
    <source>
        <dbReference type="ARBA" id="ARBA00022837"/>
    </source>
</evidence>
<dbReference type="InterPro" id="IPR041466">
    <property type="entry name" value="Dynein_AAA5_ext"/>
</dbReference>
<dbReference type="Pfam" id="PF08393">
    <property type="entry name" value="DHC_N2"/>
    <property type="match status" value="1"/>
</dbReference>
<dbReference type="PANTHER" id="PTHR22878">
    <property type="entry name" value="DYNEIN HEAVY CHAIN 6, AXONEMAL-LIKE-RELATED"/>
    <property type="match status" value="1"/>
</dbReference>
<dbReference type="FunFam" id="3.10.490.20:FF:000001">
    <property type="entry name" value="dynein heavy chain 7, axonemal"/>
    <property type="match status" value="1"/>
</dbReference>
<evidence type="ECO:0000256" key="1">
    <source>
        <dbReference type="ARBA" id="ARBA00004230"/>
    </source>
</evidence>
<evidence type="ECO:0000313" key="21">
    <source>
        <dbReference type="EMBL" id="KAG2471467.1"/>
    </source>
</evidence>
<dbReference type="SUPFAM" id="SSF52540">
    <property type="entry name" value="P-loop containing nucleoside triphosphate hydrolases"/>
    <property type="match status" value="3"/>
</dbReference>
<evidence type="ECO:0000256" key="15">
    <source>
        <dbReference type="ARBA" id="ARBA00023175"/>
    </source>
</evidence>
<feature type="non-terminal residue" evidence="21">
    <location>
        <position position="4759"/>
    </location>
</feature>
<dbReference type="Gene3D" id="1.10.238.10">
    <property type="entry name" value="EF-hand"/>
    <property type="match status" value="1"/>
</dbReference>
<feature type="region of interest" description="Disordered" evidence="19">
    <location>
        <begin position="157"/>
        <end position="188"/>
    </location>
</feature>
<keyword evidence="4" id="KW-0963">Cytoplasm</keyword>
<dbReference type="Pfam" id="PF12777">
    <property type="entry name" value="MT"/>
    <property type="match status" value="1"/>
</dbReference>
<keyword evidence="7" id="KW-0677">Repeat</keyword>
<proteinExistence type="inferred from homology"/>
<dbReference type="FunFam" id="3.40.50.300:FF:001145">
    <property type="entry name" value="Putative dynein heavy chain"/>
    <property type="match status" value="1"/>
</dbReference>
<dbReference type="FunFam" id="1.20.1270.280:FF:000001">
    <property type="entry name" value="dynein heavy chain 7, axonemal"/>
    <property type="match status" value="1"/>
</dbReference>
<dbReference type="InterPro" id="IPR042228">
    <property type="entry name" value="Dynein_linker_3"/>
</dbReference>
<dbReference type="GO" id="GO:0005874">
    <property type="term" value="C:microtubule"/>
    <property type="evidence" value="ECO:0007669"/>
    <property type="project" value="UniProtKB-KW"/>
</dbReference>
<gene>
    <name evidence="21" type="primary">Dnah1</name>
    <name evidence="21" type="ORF">GTO96_0005373</name>
</gene>
<dbReference type="GO" id="GO:0051959">
    <property type="term" value="F:dynein light intermediate chain binding"/>
    <property type="evidence" value="ECO:0007669"/>
    <property type="project" value="InterPro"/>
</dbReference>
<keyword evidence="13 18" id="KW-0175">Coiled coil</keyword>
<dbReference type="Proteomes" id="UP000886611">
    <property type="component" value="Unassembled WGS sequence"/>
</dbReference>
<dbReference type="Pfam" id="PF12774">
    <property type="entry name" value="AAA_6"/>
    <property type="match status" value="1"/>
</dbReference>
<keyword evidence="5" id="KW-0493">Microtubule</keyword>
<evidence type="ECO:0000256" key="8">
    <source>
        <dbReference type="ARBA" id="ARBA00022741"/>
    </source>
</evidence>
<evidence type="ECO:0000256" key="6">
    <source>
        <dbReference type="ARBA" id="ARBA00022723"/>
    </source>
</evidence>
<dbReference type="Gene3D" id="1.10.287.2620">
    <property type="match status" value="1"/>
</dbReference>
<feature type="region of interest" description="Disordered" evidence="19">
    <location>
        <begin position="288"/>
        <end position="308"/>
    </location>
</feature>
<dbReference type="EMBL" id="JAATIS010000094">
    <property type="protein sequence ID" value="KAG2471467.1"/>
    <property type="molecule type" value="Genomic_DNA"/>
</dbReference>
<dbReference type="InterPro" id="IPR041228">
    <property type="entry name" value="Dynein_C"/>
</dbReference>
<feature type="compositionally biased region" description="Low complexity" evidence="19">
    <location>
        <begin position="83"/>
        <end position="92"/>
    </location>
</feature>
<dbReference type="Gene3D" id="1.20.920.30">
    <property type="match status" value="1"/>
</dbReference>
<feature type="domain" description="EF-hand" evidence="20">
    <location>
        <begin position="200"/>
        <end position="235"/>
    </location>
</feature>
<evidence type="ECO:0000259" key="20">
    <source>
        <dbReference type="PROSITE" id="PS50222"/>
    </source>
</evidence>
<comment type="similarity">
    <text evidence="3">Belongs to the dynein heavy chain family.</text>
</comment>
<dbReference type="Gene3D" id="1.20.140.100">
    <property type="entry name" value="Dynein heavy chain, N-terminal domain 2"/>
    <property type="match status" value="1"/>
</dbReference>
<dbReference type="FunFam" id="3.40.50.300:FF:000044">
    <property type="entry name" value="Dynein heavy chain 5, axonemal"/>
    <property type="match status" value="1"/>
</dbReference>
<dbReference type="GO" id="GO:0005509">
    <property type="term" value="F:calcium ion binding"/>
    <property type="evidence" value="ECO:0007669"/>
    <property type="project" value="InterPro"/>
</dbReference>
<feature type="compositionally biased region" description="Polar residues" evidence="19">
    <location>
        <begin position="157"/>
        <end position="166"/>
    </location>
</feature>
<dbReference type="FunFam" id="1.20.140.100:FF:000004">
    <property type="entry name" value="Dynein axonemal heavy chain 6"/>
    <property type="match status" value="1"/>
</dbReference>
<dbReference type="Pfam" id="PF03028">
    <property type="entry name" value="Dynein_heavy"/>
    <property type="match status" value="1"/>
</dbReference>
<dbReference type="InterPro" id="IPR013602">
    <property type="entry name" value="Dynein_heavy_linker"/>
</dbReference>
<dbReference type="InterPro" id="IPR042222">
    <property type="entry name" value="Dynein_2_N"/>
</dbReference>
<dbReference type="InterPro" id="IPR035706">
    <property type="entry name" value="AAA_9"/>
</dbReference>
<dbReference type="InterPro" id="IPR035699">
    <property type="entry name" value="AAA_6"/>
</dbReference>
<dbReference type="FunFam" id="3.40.50.300:FF:001328">
    <property type="entry name" value="Dynein heavy chain 6, axonemal"/>
    <property type="match status" value="1"/>
</dbReference>
<keyword evidence="11" id="KW-0282">Flagellum</keyword>
<dbReference type="Pfam" id="PF12775">
    <property type="entry name" value="AAA_7"/>
    <property type="match status" value="1"/>
</dbReference>
<dbReference type="InterPro" id="IPR018247">
    <property type="entry name" value="EF_Hand_1_Ca_BS"/>
</dbReference>
<evidence type="ECO:0000256" key="17">
    <source>
        <dbReference type="ARBA" id="ARBA00023273"/>
    </source>
</evidence>
<dbReference type="InterPro" id="IPR011992">
    <property type="entry name" value="EF-hand-dom_pair"/>
</dbReference>
<dbReference type="GO" id="GO:0031514">
    <property type="term" value="C:motile cilium"/>
    <property type="evidence" value="ECO:0007669"/>
    <property type="project" value="UniProtKB-SubCell"/>
</dbReference>
<keyword evidence="14" id="KW-0969">Cilium</keyword>
<keyword evidence="15" id="KW-0505">Motor protein</keyword>
<dbReference type="InterPro" id="IPR024743">
    <property type="entry name" value="Dynein_HC_stalk"/>
</dbReference>
<dbReference type="FunFam" id="1.10.287.2620:FF:000002">
    <property type="entry name" value="Dynein heavy chain 2, axonemal"/>
    <property type="match status" value="1"/>
</dbReference>
<dbReference type="GO" id="GO:0005524">
    <property type="term" value="F:ATP binding"/>
    <property type="evidence" value="ECO:0007669"/>
    <property type="project" value="UniProtKB-KW"/>
</dbReference>
<dbReference type="Gene3D" id="6.10.140.1060">
    <property type="match status" value="1"/>
</dbReference>
<evidence type="ECO:0000256" key="12">
    <source>
        <dbReference type="ARBA" id="ARBA00023017"/>
    </source>
</evidence>
<dbReference type="Gene3D" id="1.10.8.1220">
    <property type="match status" value="1"/>
</dbReference>
<evidence type="ECO:0000256" key="2">
    <source>
        <dbReference type="ARBA" id="ARBA00004430"/>
    </source>
</evidence>
<keyword evidence="12" id="KW-0243">Dynein</keyword>
<feature type="region of interest" description="Disordered" evidence="19">
    <location>
        <begin position="618"/>
        <end position="655"/>
    </location>
</feature>
<dbReference type="FunFam" id="1.10.8.1220:FF:000001">
    <property type="entry name" value="Dynein axonemal heavy chain 5"/>
    <property type="match status" value="1"/>
</dbReference>
<dbReference type="InterPro" id="IPR042219">
    <property type="entry name" value="AAA_lid_11_sf"/>
</dbReference>
<dbReference type="FunFam" id="1.10.472.130:FF:000006">
    <property type="entry name" value="Dynein axonemal heavy chain 1"/>
    <property type="match status" value="1"/>
</dbReference>
<dbReference type="Pfam" id="PF18198">
    <property type="entry name" value="AAA_lid_11"/>
    <property type="match status" value="1"/>
</dbReference>
<reference evidence="21 22" key="1">
    <citation type="journal article" date="2021" name="Cell">
        <title>Tracing the genetic footprints of vertebrate landing in non-teleost ray-finned fishes.</title>
        <authorList>
            <person name="Bi X."/>
            <person name="Wang K."/>
            <person name="Yang L."/>
            <person name="Pan H."/>
            <person name="Jiang H."/>
            <person name="Wei Q."/>
            <person name="Fang M."/>
            <person name="Yu H."/>
            <person name="Zhu C."/>
            <person name="Cai Y."/>
            <person name="He Y."/>
            <person name="Gan X."/>
            <person name="Zeng H."/>
            <person name="Yu D."/>
            <person name="Zhu Y."/>
            <person name="Jiang H."/>
            <person name="Qiu Q."/>
            <person name="Yang H."/>
            <person name="Zhang Y.E."/>
            <person name="Wang W."/>
            <person name="Zhu M."/>
            <person name="He S."/>
            <person name="Zhang G."/>
        </authorList>
    </citation>
    <scope>NUCLEOTIDE SEQUENCE [LARGE SCALE GENOMIC DNA]</scope>
    <source>
        <strain evidence="21">Bchr_013</strain>
    </source>
</reference>
<dbReference type="Gene3D" id="1.20.1270.280">
    <property type="match status" value="1"/>
</dbReference>
<sequence>MSVNHIRNQKKMHRQRDLSRMGKSKRRVLVAPSMNARDPFGEPMWPLGISKLARVPEKKGNSFGTPGSEGSHGSQEVQRPVCSSDRSSSSPHESADSEYQQWLKQRRKLRGELDSMGDLKGWLQNKPQVTEMETAVMDRMELEKNARDAARAIQHGSATPLSSMAGGSSHKKPRWLSTPTPEIRTPSPHGMTIVQRYLRRTRLRLVDLFQHLDKSKTGQVSREDFRRIIREVGIPLSDKHVDELIVALSSKEGDSVNYRDLVTGRDMWILEARVDLKQQMKEKMTQETEFTGVWPSPSRQWEHQTVSPSTPFSYSTEYRSSPSSFLEVPSPNLEESRPLSYEDMEEIGKWDRERRRRENRSTSHLEWLEQCRVVRTGTPAVDSHSLPSTMKGDSGDRVDIYRRQCFREYSDILQLCQNYGIPLSAQLLERALLHPGDRLLMDSGHVLPIRQPGTSPAVQLFRDDKRTLANDSEEHLLPSSGRPSGRSQSERCPYPLKKCVSKGGKLMQLSTGAARIKSKTDCWLTFEEYQEITSHLKPHQSLRADPNAFWPGQLLENVRLCLADDQAKSSDALFYSTRQNSVINMATQRQSWPISDQGYVICVNVYFLKMETDMEDSPEPLDIQLYPHPPSKKARTDDSSSEPREGSSWHPNRKYPTIRQRGYYSDVLVPGADTLLEPYVDGPHVLQSLANQADYEPYTPHNSFKSPGDFQSLLDAQLARPIGFITPPTDFPQRGYEPKVQVPYTVLPGQCPRKIEIERRRRQYLSQDISLLLEEAGIDSNMLMPRLSKAKSWSAMEKEAPLPLPYLPLEVFDDEGFDCRSPDDWLSLGYDPGLKDRKPIPGKALLPDDDDLGHAEPQSSILFYTWQGVGVLDYDPQAKLYLVHKTDSNGLVRDSEGKPVLNGGRNEKGKSIFAIKYVMLPCQYWVPRVRLLFCAEDPCNFMKRVVKANALRQKTEALLRYNLYVDCMPLNESYRLSPESKKKMEHWALSTPGLRPHLLQNCLNRLDKEISLTYGRAMNKICFDKVVISNPEEFSFITLPDHKEESVRILGRVVVPQFPFKANKKAFSFNTLLTKVEVITMLTKVRTECLRVVGMSLFHVNLNKCTRLEEFEQIQSQCYAQIQLFLKDSWINTLKATVRSSLREVGKGWYNLTETQWEVYRMSKLCKLMEQIKFTLQDSLRYLVQDSLVNFTQMIVDGCSSVFHCPKNLVWGSDLINSPFKPKKNPLFYVDLLMDDSGIHYSTSPETLEASLLGMFDKGVLATHNIPQIEKFVMKNMFISGVPLLESVGLHEPPVEELRRNIIDAIHKAMIPLLAYSKQYERHLELHNLDINTYTNTFLHEDRSIQEVRKEIDFHLAEKERLDNALPSSIIIGPFQVNVETLRQNLSKKRKTLVSSVLEYLAQRLRNQVEEASEVFREISRKLYDKANSIEELAEQREWMKGIPDQLKTHEEVMSKVMAYYELMEDYYFNLSNDDFNIKWTAISWPSKILGQIEAVEAQHKEDEERFYKIQIVDQSNFQEKLDTLQLLVAGFAVYHDVGRAHEIANEVRRVSKQLKESQQLAQMYNNRERLFGLPVTNYEKLQKMTRELQPYRDLWTTTSDWLRWQDSWMHDPLTTIDPEQLERNVNESYKNMHKCVKQFKDIPACQAVAVGIRSKIEDFKPFIPLVQGLRNPGMRNRHWELLSEQIDMTVKPKANLTLSKCLELKLEDHIVAIAGVAEIAGKEYAIEQALDKMENEWGNVMFDILSYKETGTYILKSPDEASQLLDDHIVMTQSMSFSPYKKPFEDRISSWESKLKLTQDVLEEWLTCQRSWLYLEPIFSSEDINRQLPIESKRYQTMERTWRKIMKNAHDNRQVITLCPDTRLLENLRECNKLLELVQKGLSDYLETKRGAFPRFYFLSDDELLEILSQTKDPTAVQPHLRKCFENIAMLKFQEDLKITHMYSGEGEEVELCNPIFPTGNVEDWLRDVERTMKASVRDNIDRSLEEYPQVSRTRWVLAWPGQVVIAGCQTFWTIEVSEALEKGDLEDRLYPVLETQLNDLVALVRGKLSKMQRSVLSALIVIEVHAKDVAAKLIEEKVGSVNDFEWISQLRYYWNKDDLYIRAVNAEFLYGYEYLGNTGRLVITPLTDRCYLTLTGALHLKFGGAPAGPAGTGKTETTKDLGKALAIQTVVFNCSDQLDFMAMGKFFKGLASSGAWACFDEFNRIDVEVLSVVAQQITTIQKAQQQRLEIFTFEGVDIPLVPSCAVFITMNPGYAGRTELPDNLKALFRPVAMMVPDYAMIAEISLYSFGFNNAKVLSKKITTTFKLSSEQLSSQDHYDFGMRAVKTVISAAGNLKRENPNLNEELICLRAIRDVNVPKFLQDDLKLFNGIVSDLFPKIKEEPIDYGILEQSIRDVCYKKGLKDVAGFISKCIQLYETTVVRHGLMLVGPTGSGKTKCYEVLAGAMTALKGQPSVSGGTYEVVHTDILNPKSITMGQLYGEFDLLTHEWTDGILSSLIRVGAAATDPDKRWYMFDGPVDAVWIENMNTVLDDNKKLCLSSGEIIKLTEFMTMMFEVQDLAVASPATVSRCGMVYLEPSILGLKPFTECWLRTVPPAIKPHTEKLTSLFNAFLEDSISFIRSSVKEVITSTDSNLTCSLLKLMDCFFNPFILKEGEKPFSVHKLSRIHELIEPWFIFSLVWSVGATGDEQSWPKFSAWLRKKMTMEQIQLCFPEDGLVYDYRLDDARISHLREEEEEEEERKIRWVSWMASAPKVVITPETSYSDIIVPTQDTIRMSHLMDMLLTNKKPGIFGPPLGNYFIFFIDDLNMPALETYGAQPPIELLRQWLDHSGWYDRKQIGTFKQLVDINFACAMGPPGGGRNPITARFSRHFNYLSFTEMDDSSKNKIFSTILESWTSAVPGIQPLTQPLVSATIKVYSTICSQLLPTPAKSHYTFNLRDLSKVFQGILMAESSKTSTVPLLLRLWYHESCRVFQDRLVNKEDRDWFDELMESKMRDFGVSYEEVVPSKPVIFGDFIMPGAEHKVYQYIEDKDKLARVIEEYMEDFNQISTSKMKLVLFMDAVEHICRISRILRQPLGNALLLGVGGSGRQSLTKLASHMADFDCFQIELSKNYGLSEWREDLKRILLKAGLQNQQITFLFTDTQIKSESFLEDINNILNSGDVPNLYALDEQDQILNTMRPVVQDLGQQPTKANMMAAYTKRVRKNIHTVLCMSPIGEIFRARLRQFPSLVTCCTIDWFNEWPFEALQSVASSFLQEVPALDASPAIIQSLTQMCVDIHQTVAIKSKQYLSELSRYNYITPKSYLELLSIFSRLIGMKKQELNGAKNRMKTGLDKLLRTAEDVAKMQEDLETLRPLLEEAARETIVTMEKIKVDTVEAEKKRISVQAEEAKASEKALKAQAIADDAQQDLDKALPALDAALENLKNLNKNDVTEVRAMQHPPQGVKLVIEAVCIMRCVKPKKVVGDKPGTKVDDYWEPGKSLLQEPGKFLESLFSYDKENIPDVVIKNIQPYIDNEEFKPAAIAKVSKACTSICQWVLAMYSYHFVARAVEPKKQALREAKEDLEITERVLEMAKAQLAEVEEGIATLQAKYKDCVSKKEELEVKCDQCEQRLVRADKLINGLADEKVRWQETVQNLEYMVNNVAGDILLSAGYVAYLGPFTGEYRAAMAEEWLKKFKEYEVPHTKEPNLIGTLGDPVKIRSWQIAGLPNDMLSVENGVITRYSQRWSHFIDPQGQANKWIKTMEKDKGLDVFKLSDRDFLRSLENAIRFGKPCLLENVGEELDPALEPTYKQQGSTVIKLGDAVIPYHEDFKMYITTKLPNPHYTPEISTKVTLINFTLSPSGLEDQLLGRVVAEERPDLEEAKNQLIVSNAKMRQELKEIEDQILYRLSSSEGNPVDDVELIKVLEASKIKAGEIKAKVTVAEQTEKDIDITRLLYVPVAVRTQILFFCVSDLSAVDPMYQYSLEWFLSIFMAGIANSERADTVGQRIININTYFTFSLYSNVCRSLFEKHKLMFAFLLCVRILMNEGKIDMGEWRYLLSGGTVQALSSNPAPDWISDRAWQDILALTGLDNFADFAKSFPENLEGFKKIFDSSNPHRVALPGKWDSCLDPFQKLLVLRCLRADKVTNGMQDFVSLNLGQKFIEPQTSDLSVVFKESSSVTPLIFVLSPGTDPAADLYKFAEEMKFSKKMSAISLGQGQGPRAEFLMQSAMELGKWVFFQNCHLAPSWMPSLERLIECIDVDKVHRDFRLWLTSLPSNKFPVSILQNSSKMTIEPPRGIKANLLKSYLSLSNDFINSCVKTAEFKSLLLSLCFFHGNTIERRKFGPLGFNIPYEFTDGDLRICISQLKMFLDEYTEIPYKVLKYTAGEINYGGRVTDDWDRRCILNILEDFYNPDVLMEEHIYSESGIYRQISTALEINGYLEYIKNLPINDTPEVFGLHENANITFAQNETFALLNAVIRLQPRTSAAGGKAREEIVEDIVADILEKVPKPIDIQSVMAKFPVLYEESMNTVLVQEVIRYNRLLVVIAKTLQDLRKALKGLVVMSSELELMSNSLFNNAVPEMWKAKAYPSLKPLASWVSDLLQRIKFLEKWINEGIPSVFWISGFFFPQAFLTGTLQNFARKSVISIDTISFDFKIVKEPASQLLQRPEVGCYIHGLFLEGARWDPVSFQLAESRPKELYTEMAVIWLIPVTYRKTPTTGVYICPIYKTLTRAGTLSTTGHSTNYVIAVELPSQKAQRHWIKRGVALICALDY</sequence>
<dbReference type="FunFam" id="1.10.8.710:FF:000004">
    <property type="entry name" value="Dynein axonemal heavy chain 6"/>
    <property type="match status" value="1"/>
</dbReference>
<dbReference type="GO" id="GO:0005858">
    <property type="term" value="C:axonemal dynein complex"/>
    <property type="evidence" value="ECO:0007669"/>
    <property type="project" value="UniProtKB-ARBA"/>
</dbReference>